<dbReference type="GO" id="GO:0005886">
    <property type="term" value="C:plasma membrane"/>
    <property type="evidence" value="ECO:0007669"/>
    <property type="project" value="UniProtKB-SubCell"/>
</dbReference>
<evidence type="ECO:0000313" key="9">
    <source>
        <dbReference type="Proteomes" id="UP001489004"/>
    </source>
</evidence>
<protein>
    <submittedName>
        <fullName evidence="8">Uncharacterized protein</fullName>
    </submittedName>
</protein>
<evidence type="ECO:0000256" key="7">
    <source>
        <dbReference type="ARBA" id="ARBA00023136"/>
    </source>
</evidence>
<comment type="subcellular location">
    <subcellularLocation>
        <location evidence="1">Cell membrane</location>
        <topology evidence="1">Multi-pass membrane protein</topology>
    </subcellularLocation>
</comment>
<dbReference type="AlphaFoldDB" id="A0AAW1QFD4"/>
<dbReference type="EMBL" id="JALJOR010000003">
    <property type="protein sequence ID" value="KAK9820109.1"/>
    <property type="molecule type" value="Genomic_DNA"/>
</dbReference>
<dbReference type="Pfam" id="PF25539">
    <property type="entry name" value="Bestrophin_2"/>
    <property type="match status" value="1"/>
</dbReference>
<dbReference type="PANTHER" id="PTHR33281:SF19">
    <property type="entry name" value="VOLTAGE-DEPENDENT ANION CHANNEL-FORMING PROTEIN YNEE"/>
    <property type="match status" value="1"/>
</dbReference>
<evidence type="ECO:0000256" key="6">
    <source>
        <dbReference type="ARBA" id="ARBA00023065"/>
    </source>
</evidence>
<gene>
    <name evidence="8" type="ORF">WJX72_006220</name>
</gene>
<dbReference type="InterPro" id="IPR044669">
    <property type="entry name" value="YneE/VCCN1/2-like"/>
</dbReference>
<evidence type="ECO:0000256" key="2">
    <source>
        <dbReference type="ARBA" id="ARBA00022448"/>
    </source>
</evidence>
<dbReference type="PANTHER" id="PTHR33281">
    <property type="entry name" value="UPF0187 PROTEIN YNEE"/>
    <property type="match status" value="1"/>
</dbReference>
<dbReference type="GO" id="GO:0005254">
    <property type="term" value="F:chloride channel activity"/>
    <property type="evidence" value="ECO:0007669"/>
    <property type="project" value="InterPro"/>
</dbReference>
<name>A0AAW1QFD4_9CHLO</name>
<keyword evidence="5" id="KW-1133">Transmembrane helix</keyword>
<comment type="caution">
    <text evidence="8">The sequence shown here is derived from an EMBL/GenBank/DDBJ whole genome shotgun (WGS) entry which is preliminary data.</text>
</comment>
<keyword evidence="7" id="KW-0472">Membrane</keyword>
<reference evidence="8 9" key="1">
    <citation type="journal article" date="2024" name="Nat. Commun.">
        <title>Phylogenomics reveals the evolutionary origins of lichenization in chlorophyte algae.</title>
        <authorList>
            <person name="Puginier C."/>
            <person name="Libourel C."/>
            <person name="Otte J."/>
            <person name="Skaloud P."/>
            <person name="Haon M."/>
            <person name="Grisel S."/>
            <person name="Petersen M."/>
            <person name="Berrin J.G."/>
            <person name="Delaux P.M."/>
            <person name="Dal Grande F."/>
            <person name="Keller J."/>
        </authorList>
    </citation>
    <scope>NUCLEOTIDE SEQUENCE [LARGE SCALE GENOMIC DNA]</scope>
    <source>
        <strain evidence="8 9">SAG 2043</strain>
    </source>
</reference>
<accession>A0AAW1QFD4</accession>
<keyword evidence="6" id="KW-0406">Ion transport</keyword>
<dbReference type="Proteomes" id="UP001489004">
    <property type="component" value="Unassembled WGS sequence"/>
</dbReference>
<keyword evidence="2" id="KW-0813">Transport</keyword>
<evidence type="ECO:0000256" key="1">
    <source>
        <dbReference type="ARBA" id="ARBA00004651"/>
    </source>
</evidence>
<organism evidence="8 9">
    <name type="scientific">[Myrmecia] bisecta</name>
    <dbReference type="NCBI Taxonomy" id="41462"/>
    <lineage>
        <taxon>Eukaryota</taxon>
        <taxon>Viridiplantae</taxon>
        <taxon>Chlorophyta</taxon>
        <taxon>core chlorophytes</taxon>
        <taxon>Trebouxiophyceae</taxon>
        <taxon>Trebouxiales</taxon>
        <taxon>Trebouxiaceae</taxon>
        <taxon>Myrmecia</taxon>
    </lineage>
</organism>
<sequence length="345" mass="39138">MLPAVFGGETKARKIDTQIPLPRINLSELGEKEESRKFRRTVFTQENWVVHRRKDRYARHMLGVLTSRIVRELAKPLLIVAGISILVCSLETIRELGILPKDWPSLSVQVGEPFKLASFALSLLLVFRTDTSYARWLDARKAWDTILVGSRDFVRQGLTCLDTEEDGLRSMLQRWTVAFMRTTKVHFRPDDDLREDLESVLLPEELKQLLQADHKPNFVLQVLGAIVCRLNTQSDATLALLNEHLRAFAEALGTCERISSTPIPLMFTRHTSRCLVIYLTFLPLALWDQCRWASIPSSVVIAFLLLGIDEIGVQIESPLDLLPLDTICNMGEANIEEMMGSQAKD</sequence>
<evidence type="ECO:0000313" key="8">
    <source>
        <dbReference type="EMBL" id="KAK9820109.1"/>
    </source>
</evidence>
<evidence type="ECO:0000256" key="4">
    <source>
        <dbReference type="ARBA" id="ARBA00022692"/>
    </source>
</evidence>
<evidence type="ECO:0000256" key="5">
    <source>
        <dbReference type="ARBA" id="ARBA00022989"/>
    </source>
</evidence>
<proteinExistence type="predicted"/>
<keyword evidence="4" id="KW-0812">Transmembrane</keyword>
<keyword evidence="3" id="KW-1003">Cell membrane</keyword>
<evidence type="ECO:0000256" key="3">
    <source>
        <dbReference type="ARBA" id="ARBA00022475"/>
    </source>
</evidence>
<keyword evidence="9" id="KW-1185">Reference proteome</keyword>